<protein>
    <submittedName>
        <fullName evidence="9">THAP domain-containing protein 2</fullName>
    </submittedName>
</protein>
<dbReference type="PROSITE" id="PS50950">
    <property type="entry name" value="ZF_THAP"/>
    <property type="match status" value="1"/>
</dbReference>
<dbReference type="GO" id="GO:0003677">
    <property type="term" value="F:DNA binding"/>
    <property type="evidence" value="ECO:0007669"/>
    <property type="project" value="UniProtKB-UniRule"/>
</dbReference>
<feature type="coiled-coil region" evidence="6">
    <location>
        <begin position="210"/>
        <end position="237"/>
    </location>
</feature>
<keyword evidence="6" id="KW-0175">Coiled coil</keyword>
<keyword evidence="1" id="KW-0479">Metal-binding</keyword>
<dbReference type="EMBL" id="LSMT01001980">
    <property type="protein sequence ID" value="PFX11714.1"/>
    <property type="molecule type" value="Genomic_DNA"/>
</dbReference>
<feature type="domain" description="THAP-type" evidence="8">
    <location>
        <begin position="1"/>
        <end position="74"/>
    </location>
</feature>
<evidence type="ECO:0000256" key="4">
    <source>
        <dbReference type="ARBA" id="ARBA00023125"/>
    </source>
</evidence>
<evidence type="ECO:0000256" key="2">
    <source>
        <dbReference type="ARBA" id="ARBA00022771"/>
    </source>
</evidence>
<evidence type="ECO:0000256" key="5">
    <source>
        <dbReference type="PROSITE-ProRule" id="PRU00309"/>
    </source>
</evidence>
<evidence type="ECO:0000313" key="10">
    <source>
        <dbReference type="Proteomes" id="UP000225706"/>
    </source>
</evidence>
<evidence type="ECO:0000256" key="6">
    <source>
        <dbReference type="SAM" id="Coils"/>
    </source>
</evidence>
<keyword evidence="3" id="KW-0862">Zinc</keyword>
<dbReference type="OrthoDB" id="161570at2759"/>
<proteinExistence type="predicted"/>
<accession>A0A2B4QZW7</accession>
<evidence type="ECO:0000256" key="7">
    <source>
        <dbReference type="SAM" id="MobiDB-lite"/>
    </source>
</evidence>
<evidence type="ECO:0000259" key="8">
    <source>
        <dbReference type="PROSITE" id="PS50950"/>
    </source>
</evidence>
<keyword evidence="2 5" id="KW-0863">Zinc-finger</keyword>
<gene>
    <name evidence="9" type="primary">Thap2</name>
    <name evidence="9" type="ORF">AWC38_SpisGene24456</name>
</gene>
<evidence type="ECO:0000256" key="3">
    <source>
        <dbReference type="ARBA" id="ARBA00022833"/>
    </source>
</evidence>
<dbReference type="InterPro" id="IPR006612">
    <property type="entry name" value="THAP_Znf"/>
</dbReference>
<dbReference type="GO" id="GO:0008270">
    <property type="term" value="F:zinc ion binding"/>
    <property type="evidence" value="ECO:0007669"/>
    <property type="project" value="UniProtKB-KW"/>
</dbReference>
<dbReference type="AlphaFoldDB" id="A0A2B4QZW7"/>
<comment type="caution">
    <text evidence="9">The sequence shown here is derived from an EMBL/GenBank/DDBJ whole genome shotgun (WGS) entry which is preliminary data.</text>
</comment>
<reference evidence="10" key="1">
    <citation type="journal article" date="2017" name="bioRxiv">
        <title>Comparative analysis of the genomes of Stylophora pistillata and Acropora digitifera provides evidence for extensive differences between species of corals.</title>
        <authorList>
            <person name="Voolstra C.R."/>
            <person name="Li Y."/>
            <person name="Liew Y.J."/>
            <person name="Baumgarten S."/>
            <person name="Zoccola D."/>
            <person name="Flot J.-F."/>
            <person name="Tambutte S."/>
            <person name="Allemand D."/>
            <person name="Aranda M."/>
        </authorList>
    </citation>
    <scope>NUCLEOTIDE SEQUENCE [LARGE SCALE GENOMIC DNA]</scope>
</reference>
<organism evidence="9 10">
    <name type="scientific">Stylophora pistillata</name>
    <name type="common">Smooth cauliflower coral</name>
    <dbReference type="NCBI Taxonomy" id="50429"/>
    <lineage>
        <taxon>Eukaryota</taxon>
        <taxon>Metazoa</taxon>
        <taxon>Cnidaria</taxon>
        <taxon>Anthozoa</taxon>
        <taxon>Hexacorallia</taxon>
        <taxon>Scleractinia</taxon>
        <taxon>Astrocoeniina</taxon>
        <taxon>Pocilloporidae</taxon>
        <taxon>Stylophora</taxon>
    </lineage>
</organism>
<dbReference type="SUPFAM" id="SSF57716">
    <property type="entry name" value="Glucocorticoid receptor-like (DNA-binding domain)"/>
    <property type="match status" value="1"/>
</dbReference>
<keyword evidence="10" id="KW-1185">Reference proteome</keyword>
<dbReference type="SMART" id="SM00692">
    <property type="entry name" value="DM3"/>
    <property type="match status" value="1"/>
</dbReference>
<keyword evidence="4 5" id="KW-0238">DNA-binding</keyword>
<evidence type="ECO:0000313" key="9">
    <source>
        <dbReference type="EMBL" id="PFX11714.1"/>
    </source>
</evidence>
<dbReference type="PANTHER" id="PTHR31751">
    <property type="entry name" value="SI:CH211-108C17.2-RELATED-RELATED"/>
    <property type="match status" value="1"/>
</dbReference>
<evidence type="ECO:0000256" key="1">
    <source>
        <dbReference type="ARBA" id="ARBA00022723"/>
    </source>
</evidence>
<name>A0A2B4QZW7_STYPI</name>
<feature type="compositionally biased region" description="Basic and acidic residues" evidence="7">
    <location>
        <begin position="91"/>
        <end position="106"/>
    </location>
</feature>
<dbReference type="Proteomes" id="UP000225706">
    <property type="component" value="Unassembled WGS sequence"/>
</dbReference>
<dbReference type="PANTHER" id="PTHR31751:SF42">
    <property type="entry name" value="PROTEIN CBG10204"/>
    <property type="match status" value="1"/>
</dbReference>
<dbReference type="STRING" id="50429.A0A2B4QZW7"/>
<sequence length="425" mass="47830">MHQFPVNPTVRAQWVKFVQRHRVDFGEPVAKHASLCSAHFEQSCYEGSLAFSLDGMTQIKRNKVLIKGSVPTRHAVLPEGPEVLTDRKRRQLEAKKKKVDEAREESMSNLVDDHDDDTNEENPCNIVTDVCMSPIDESSSNTNASTATASVTTPFTSPVALTSTNNTCATPVNTTLVSFTTPSPNVTPLQGSSCVDCVYKSKFKNQTKQTMRLRRIVKEQKKEIRELKSEVIETASEGEIDMQEESGSKDFFLWSSTGTDTDMATENEDGDWRVDSDTPEYDEPKFIVFYSMVLHIFTLFCFKCKESSPTATMKQDGTIVTVTQSCSKCHDNYIWKSQPTVLGKYPAGNILLSFAVLMAGASINKLLLVFRHIGLHVFSARTYFRHQKSFLVPVVLHHWETYQANLISKIRKLKNVAWTGDGRFD</sequence>
<feature type="region of interest" description="Disordered" evidence="7">
    <location>
        <begin position="87"/>
        <end position="119"/>
    </location>
</feature>
<dbReference type="Pfam" id="PF05485">
    <property type="entry name" value="THAP"/>
    <property type="match status" value="1"/>
</dbReference>